<feature type="chain" id="PRO_5044241859" description="DUF1990 domain-containing protein" evidence="1">
    <location>
        <begin position="22"/>
        <end position="210"/>
    </location>
</feature>
<evidence type="ECO:0000259" key="2">
    <source>
        <dbReference type="Pfam" id="PF09348"/>
    </source>
</evidence>
<dbReference type="Proteomes" id="UP000013827">
    <property type="component" value="Unassembled WGS sequence"/>
</dbReference>
<organism evidence="3 4">
    <name type="scientific">Emiliania huxleyi (strain CCMP1516)</name>
    <dbReference type="NCBI Taxonomy" id="280463"/>
    <lineage>
        <taxon>Eukaryota</taxon>
        <taxon>Haptista</taxon>
        <taxon>Haptophyta</taxon>
        <taxon>Prymnesiophyceae</taxon>
        <taxon>Isochrysidales</taxon>
        <taxon>Noelaerhabdaceae</taxon>
        <taxon>Emiliania</taxon>
    </lineage>
</organism>
<name>A0A0D3IFP8_EMIH1</name>
<feature type="domain" description="DUF1990" evidence="2">
    <location>
        <begin position="52"/>
        <end position="197"/>
    </location>
</feature>
<reference evidence="4" key="1">
    <citation type="journal article" date="2013" name="Nature">
        <title>Pan genome of the phytoplankton Emiliania underpins its global distribution.</title>
        <authorList>
            <person name="Read B.A."/>
            <person name="Kegel J."/>
            <person name="Klute M.J."/>
            <person name="Kuo A."/>
            <person name="Lefebvre S.C."/>
            <person name="Maumus F."/>
            <person name="Mayer C."/>
            <person name="Miller J."/>
            <person name="Monier A."/>
            <person name="Salamov A."/>
            <person name="Young J."/>
            <person name="Aguilar M."/>
            <person name="Claverie J.M."/>
            <person name="Frickenhaus S."/>
            <person name="Gonzalez K."/>
            <person name="Herman E.K."/>
            <person name="Lin Y.C."/>
            <person name="Napier J."/>
            <person name="Ogata H."/>
            <person name="Sarno A.F."/>
            <person name="Shmutz J."/>
            <person name="Schroeder D."/>
            <person name="de Vargas C."/>
            <person name="Verret F."/>
            <person name="von Dassow P."/>
            <person name="Valentin K."/>
            <person name="Van de Peer Y."/>
            <person name="Wheeler G."/>
            <person name="Dacks J.B."/>
            <person name="Delwiche C.F."/>
            <person name="Dyhrman S.T."/>
            <person name="Glockner G."/>
            <person name="John U."/>
            <person name="Richards T."/>
            <person name="Worden A.Z."/>
            <person name="Zhang X."/>
            <person name="Grigoriev I.V."/>
            <person name="Allen A.E."/>
            <person name="Bidle K."/>
            <person name="Borodovsky M."/>
            <person name="Bowler C."/>
            <person name="Brownlee C."/>
            <person name="Cock J.M."/>
            <person name="Elias M."/>
            <person name="Gladyshev V.N."/>
            <person name="Groth M."/>
            <person name="Guda C."/>
            <person name="Hadaegh A."/>
            <person name="Iglesias-Rodriguez M.D."/>
            <person name="Jenkins J."/>
            <person name="Jones B.M."/>
            <person name="Lawson T."/>
            <person name="Leese F."/>
            <person name="Lindquist E."/>
            <person name="Lobanov A."/>
            <person name="Lomsadze A."/>
            <person name="Malik S.B."/>
            <person name="Marsh M.E."/>
            <person name="Mackinder L."/>
            <person name="Mock T."/>
            <person name="Mueller-Roeber B."/>
            <person name="Pagarete A."/>
            <person name="Parker M."/>
            <person name="Probert I."/>
            <person name="Quesneville H."/>
            <person name="Raines C."/>
            <person name="Rensing S.A."/>
            <person name="Riano-Pachon D.M."/>
            <person name="Richier S."/>
            <person name="Rokitta S."/>
            <person name="Shiraiwa Y."/>
            <person name="Soanes D.M."/>
            <person name="van der Giezen M."/>
            <person name="Wahlund T.M."/>
            <person name="Williams B."/>
            <person name="Wilson W."/>
            <person name="Wolfe G."/>
            <person name="Wurch L.L."/>
        </authorList>
    </citation>
    <scope>NUCLEOTIDE SEQUENCE</scope>
</reference>
<dbReference type="AlphaFoldDB" id="A0A0D3IFP8"/>
<feature type="signal peptide" evidence="1">
    <location>
        <begin position="1"/>
        <end position="21"/>
    </location>
</feature>
<dbReference type="PANTHER" id="PTHR34202:SF1">
    <property type="entry name" value="UPF0548 PROTEIN"/>
    <property type="match status" value="1"/>
</dbReference>
<dbReference type="KEGG" id="ehx:EMIHUDRAFT_216267"/>
<keyword evidence="1" id="KW-0732">Signal</keyword>
<dbReference type="eggNOG" id="ENOG502QTWG">
    <property type="taxonomic scope" value="Eukaryota"/>
</dbReference>
<dbReference type="PANTHER" id="PTHR34202">
    <property type="entry name" value="UPF0548 PROTEIN"/>
    <property type="match status" value="1"/>
</dbReference>
<dbReference type="RefSeq" id="XP_005762512.1">
    <property type="nucleotide sequence ID" value="XM_005762455.1"/>
</dbReference>
<evidence type="ECO:0000256" key="1">
    <source>
        <dbReference type="SAM" id="SignalP"/>
    </source>
</evidence>
<dbReference type="HOGENOM" id="CLU_1312200_0_0_1"/>
<evidence type="ECO:0000313" key="3">
    <source>
        <dbReference type="EnsemblProtists" id="EOD10083"/>
    </source>
</evidence>
<dbReference type="InterPro" id="IPR018960">
    <property type="entry name" value="DUF1990"/>
</dbReference>
<dbReference type="Pfam" id="PF09348">
    <property type="entry name" value="DUF1990"/>
    <property type="match status" value="1"/>
</dbReference>
<evidence type="ECO:0000313" key="4">
    <source>
        <dbReference type="Proteomes" id="UP000013827"/>
    </source>
</evidence>
<accession>A0A0D3IFP8</accession>
<keyword evidence="4" id="KW-1185">Reference proteome</keyword>
<sequence length="210" mass="23259">MSLSPLLTLCVALWMPPVRVGRPSPLAIEEDALRAAAAPLSKYNGSTDLDAPRLPRGWHVNRAETVIGHGRPAYERAANALQRLELLEHTWLTARCVRATDRELLAVCSRQWGCVWLTNTNLVLRRECGARRSSVSWGTTRRHVLAGEETVCVTHDASTDGVRFTVLSFSRPRHLFSAVAYPYVLAQQRRFARDATAAMERACGNSQPAG</sequence>
<dbReference type="GeneID" id="17256182"/>
<dbReference type="PaxDb" id="2903-EOD10083"/>
<reference evidence="3" key="2">
    <citation type="submission" date="2024-10" db="UniProtKB">
        <authorList>
            <consortium name="EnsemblProtists"/>
        </authorList>
    </citation>
    <scope>IDENTIFICATION</scope>
</reference>
<dbReference type="EnsemblProtists" id="EOD10083">
    <property type="protein sequence ID" value="EOD10083"/>
    <property type="gene ID" value="EMIHUDRAFT_216267"/>
</dbReference>
<proteinExistence type="predicted"/>
<protein>
    <recommendedName>
        <fullName evidence="2">DUF1990 domain-containing protein</fullName>
    </recommendedName>
</protein>